<dbReference type="InterPro" id="IPR005025">
    <property type="entry name" value="FMN_Rdtase-like_dom"/>
</dbReference>
<name>A0A9W6D1K6_9BACT</name>
<dbReference type="PANTHER" id="PTHR43278">
    <property type="entry name" value="NAD(P)H-DEPENDENT FMN-CONTAINING OXIDOREDUCTASE YWQN-RELATED"/>
    <property type="match status" value="1"/>
</dbReference>
<sequence length="184" mass="20806">MKVIGIEGSPREDGNTEKLVRAILAGAAQKGADTRFYKISKMNISPCRGCIGCRESGICVIQDEMTILYDEIQASDAIVLGSPIYMWQVTAQTKMLMDRLVVFVKPDFSSRLNGKKDLVLAFTQGNPDPQSFKFYFDYLEKLFSFMYYDVRGRVVAHGMRKKDDILDQKEVLERAREIGKSLVA</sequence>
<dbReference type="EMBL" id="BSDR01000001">
    <property type="protein sequence ID" value="GLI32948.1"/>
    <property type="molecule type" value="Genomic_DNA"/>
</dbReference>
<dbReference type="InterPro" id="IPR029039">
    <property type="entry name" value="Flavoprotein-like_sf"/>
</dbReference>
<keyword evidence="2" id="KW-0288">FMN</keyword>
<accession>A0A9W6D1K6</accession>
<keyword evidence="5" id="KW-1185">Reference proteome</keyword>
<organism evidence="4 5">
    <name type="scientific">Desulforhabdus amnigena</name>
    <dbReference type="NCBI Taxonomy" id="40218"/>
    <lineage>
        <taxon>Bacteria</taxon>
        <taxon>Pseudomonadati</taxon>
        <taxon>Thermodesulfobacteriota</taxon>
        <taxon>Syntrophobacteria</taxon>
        <taxon>Syntrophobacterales</taxon>
        <taxon>Syntrophobacteraceae</taxon>
        <taxon>Desulforhabdus</taxon>
    </lineage>
</organism>
<dbReference type="GO" id="GO:0016491">
    <property type="term" value="F:oxidoreductase activity"/>
    <property type="evidence" value="ECO:0007669"/>
    <property type="project" value="InterPro"/>
</dbReference>
<dbReference type="InterPro" id="IPR051796">
    <property type="entry name" value="ISF_SsuE-like"/>
</dbReference>
<dbReference type="PANTHER" id="PTHR43278:SF2">
    <property type="entry name" value="IRON-SULFUR FLAVOPROTEIN"/>
    <property type="match status" value="1"/>
</dbReference>
<feature type="domain" description="NADPH-dependent FMN reductase-like" evidence="3">
    <location>
        <begin position="1"/>
        <end position="125"/>
    </location>
</feature>
<dbReference type="RefSeq" id="WP_281791966.1">
    <property type="nucleotide sequence ID" value="NZ_BSDR01000001.1"/>
</dbReference>
<proteinExistence type="predicted"/>
<evidence type="ECO:0000256" key="1">
    <source>
        <dbReference type="ARBA" id="ARBA00022630"/>
    </source>
</evidence>
<dbReference type="SUPFAM" id="SSF52218">
    <property type="entry name" value="Flavoproteins"/>
    <property type="match status" value="1"/>
</dbReference>
<evidence type="ECO:0000259" key="3">
    <source>
        <dbReference type="Pfam" id="PF03358"/>
    </source>
</evidence>
<dbReference type="Gene3D" id="3.40.50.360">
    <property type="match status" value="1"/>
</dbReference>
<evidence type="ECO:0000313" key="4">
    <source>
        <dbReference type="EMBL" id="GLI32948.1"/>
    </source>
</evidence>
<protein>
    <submittedName>
        <fullName evidence="4">Flavodoxin family protein</fullName>
    </submittedName>
</protein>
<evidence type="ECO:0000313" key="5">
    <source>
        <dbReference type="Proteomes" id="UP001144372"/>
    </source>
</evidence>
<dbReference type="Pfam" id="PF03358">
    <property type="entry name" value="FMN_red"/>
    <property type="match status" value="1"/>
</dbReference>
<reference evidence="4" key="1">
    <citation type="submission" date="2022-12" db="EMBL/GenBank/DDBJ databases">
        <title>Reference genome sequencing for broad-spectrum identification of bacterial and archaeal isolates by mass spectrometry.</title>
        <authorList>
            <person name="Sekiguchi Y."/>
            <person name="Tourlousse D.M."/>
        </authorList>
    </citation>
    <scope>NUCLEOTIDE SEQUENCE</scope>
    <source>
        <strain evidence="4">ASRB1</strain>
    </source>
</reference>
<evidence type="ECO:0000256" key="2">
    <source>
        <dbReference type="ARBA" id="ARBA00022643"/>
    </source>
</evidence>
<keyword evidence="1" id="KW-0285">Flavoprotein</keyword>
<dbReference type="AlphaFoldDB" id="A0A9W6D1K6"/>
<comment type="caution">
    <text evidence="4">The sequence shown here is derived from an EMBL/GenBank/DDBJ whole genome shotgun (WGS) entry which is preliminary data.</text>
</comment>
<dbReference type="Proteomes" id="UP001144372">
    <property type="component" value="Unassembled WGS sequence"/>
</dbReference>
<gene>
    <name evidence="4" type="ORF">DAMNIGENAA_03810</name>
</gene>